<feature type="compositionally biased region" description="Polar residues" evidence="2">
    <location>
        <begin position="30"/>
        <end position="56"/>
    </location>
</feature>
<protein>
    <submittedName>
        <fullName evidence="5">Glycine cleavage system H protein, mitochondrial</fullName>
    </submittedName>
</protein>
<dbReference type="EMBL" id="CAMXCT020006650">
    <property type="protein sequence ID" value="CAL1171056.1"/>
    <property type="molecule type" value="Genomic_DNA"/>
</dbReference>
<evidence type="ECO:0000313" key="5">
    <source>
        <dbReference type="EMBL" id="CAL4804993.1"/>
    </source>
</evidence>
<dbReference type="GO" id="GO:0015074">
    <property type="term" value="P:DNA integration"/>
    <property type="evidence" value="ECO:0007669"/>
    <property type="project" value="InterPro"/>
</dbReference>
<evidence type="ECO:0000313" key="3">
    <source>
        <dbReference type="EMBL" id="CAI4017681.1"/>
    </source>
</evidence>
<evidence type="ECO:0000313" key="4">
    <source>
        <dbReference type="EMBL" id="CAL1171056.1"/>
    </source>
</evidence>
<reference evidence="4" key="2">
    <citation type="submission" date="2024-04" db="EMBL/GenBank/DDBJ databases">
        <authorList>
            <person name="Chen Y."/>
            <person name="Shah S."/>
            <person name="Dougan E. K."/>
            <person name="Thang M."/>
            <person name="Chan C."/>
        </authorList>
    </citation>
    <scope>NUCLEOTIDE SEQUENCE [LARGE SCALE GENOMIC DNA]</scope>
</reference>
<dbReference type="GO" id="GO:0006310">
    <property type="term" value="P:DNA recombination"/>
    <property type="evidence" value="ECO:0007669"/>
    <property type="project" value="UniProtKB-KW"/>
</dbReference>
<dbReference type="InterPro" id="IPR011010">
    <property type="entry name" value="DNA_brk_join_enz"/>
</dbReference>
<dbReference type="Proteomes" id="UP001152797">
    <property type="component" value="Unassembled WGS sequence"/>
</dbReference>
<dbReference type="SUPFAM" id="SSF56349">
    <property type="entry name" value="DNA breaking-rejoining enzymes"/>
    <property type="match status" value="1"/>
</dbReference>
<dbReference type="OrthoDB" id="438530at2759"/>
<gene>
    <name evidence="3" type="ORF">C1SCF055_LOCUS42305</name>
</gene>
<sequence length="1124" mass="126514">MSSGAFKKRPLPPDIVSRLAKTELVRAISTPRTQSSLRRGSSISKDTRSSSANIPSQKLKRSAGPTKVKKMAVRVDLANKPLPVQLRLRAQRVTQKTLNRYLAEIELFRHWLKECKMSWSSKKLDSYATRYITFLQETEKREVHQATYFVYGLQLLHCDVPRQFFLPNAKLALSGWKHQQPGSMRLPVPEEVVFDMAIYFLSLAEIEMAMALVLQMHCYLRPSECLGLTKEHVCFPAPGRYRKWGLLIAPSTLGQQTKTGKSDDSVLIGDVKGTAWVADVFALFMKGVEHFLFPSLTLASYETACHRASRHLKYQEGAVTPHVMRHTGPSNDIFHKRRDIQAVQKRGRWEAKASVRRYEKANGFGGIAGNGDDDDDSRIPISPHAETGDVGDCFYNFLVPQLASWFSLGDWFTGAELSALGMNPGTIFDDDSQRDSPLEDSESVVACFSGMAMGWSWSLFLANESVVHQSSFPRQWDQDDIIRDKAPPPLVQPGRPAVGIYVDNIQVLAGGAGEASSRMLGIANRFSQLGIPYDIDDVHDKVEVESLGMKFDFAGRVAAMPKPRRTWRLWLATRCLLKRRRVHGKVLQVWLGHVTHHFALTRCCMSSLSACYRFAEEHKGHRAVVWPSVKKELRHCLGLFFLVEMDLSAPTSPEVHVGDSADLGYSLMTTQASHEEIRAELRFKERWRFITSSEPVRSCPLPPPQGECQSSAFVTDPLQEFHYMGSRRNAGLGRSTQFGRWLGEQVKDPQWEQWLRERHARFEAAHRPRISLIHGPGVPPVASTWDTADRWRLLVARPWDHPSEHINAKELRVCVMGLRRLCRSSSNCGTVALSLSDNLVSCLAVDKGRSSSGALNGILRRAAAYQMACRVRWQVRHIPTDRNIADGPSRWFQTKSKLKHEERSRPPLDGHVLVPDFEAGRCPSFSSTVSAERSEPSRRGFILEFFSGTARLTRAFEEKGLATLPDIEVAKGHHFNLLRRKMQKFLLQFLLEGKVLYAHFGTPCTTFSRARHNIKNVMKARQKEADAVSLAIFTARAIRILIRCGGYFTLENPLTSTLWEFQPIRDLFRSKDVFFISWHMCQYGASCKKPTGLLGNIPGLSGLAKSCGGWSPPPTPARLGKGMG</sequence>
<evidence type="ECO:0000256" key="1">
    <source>
        <dbReference type="ARBA" id="ARBA00023172"/>
    </source>
</evidence>
<proteinExistence type="predicted"/>
<dbReference type="EMBL" id="CAMXCT030006650">
    <property type="protein sequence ID" value="CAL4804993.1"/>
    <property type="molecule type" value="Genomic_DNA"/>
</dbReference>
<feature type="region of interest" description="Disordered" evidence="2">
    <location>
        <begin position="28"/>
        <end position="67"/>
    </location>
</feature>
<accession>A0A9P1GMP7</accession>
<evidence type="ECO:0000313" key="6">
    <source>
        <dbReference type="Proteomes" id="UP001152797"/>
    </source>
</evidence>
<keyword evidence="1" id="KW-0233">DNA recombination</keyword>
<reference evidence="3" key="1">
    <citation type="submission" date="2022-10" db="EMBL/GenBank/DDBJ databases">
        <authorList>
            <person name="Chen Y."/>
            <person name="Dougan E. K."/>
            <person name="Chan C."/>
            <person name="Rhodes N."/>
            <person name="Thang M."/>
        </authorList>
    </citation>
    <scope>NUCLEOTIDE SEQUENCE</scope>
</reference>
<dbReference type="GO" id="GO:0003677">
    <property type="term" value="F:DNA binding"/>
    <property type="evidence" value="ECO:0007669"/>
    <property type="project" value="InterPro"/>
</dbReference>
<dbReference type="AlphaFoldDB" id="A0A9P1GMP7"/>
<name>A0A9P1GMP7_9DINO</name>
<dbReference type="EMBL" id="CAMXCT010006650">
    <property type="protein sequence ID" value="CAI4017681.1"/>
    <property type="molecule type" value="Genomic_DNA"/>
</dbReference>
<dbReference type="Gene3D" id="1.10.443.10">
    <property type="entry name" value="Intergrase catalytic core"/>
    <property type="match status" value="1"/>
</dbReference>
<keyword evidence="6" id="KW-1185">Reference proteome</keyword>
<dbReference type="InterPro" id="IPR013762">
    <property type="entry name" value="Integrase-like_cat_sf"/>
</dbReference>
<comment type="caution">
    <text evidence="3">The sequence shown here is derived from an EMBL/GenBank/DDBJ whole genome shotgun (WGS) entry which is preliminary data.</text>
</comment>
<evidence type="ECO:0000256" key="2">
    <source>
        <dbReference type="SAM" id="MobiDB-lite"/>
    </source>
</evidence>
<organism evidence="3">
    <name type="scientific">Cladocopium goreaui</name>
    <dbReference type="NCBI Taxonomy" id="2562237"/>
    <lineage>
        <taxon>Eukaryota</taxon>
        <taxon>Sar</taxon>
        <taxon>Alveolata</taxon>
        <taxon>Dinophyceae</taxon>
        <taxon>Suessiales</taxon>
        <taxon>Symbiodiniaceae</taxon>
        <taxon>Cladocopium</taxon>
    </lineage>
</organism>